<accession>A0A679GLD2</accession>
<evidence type="ECO:0000313" key="2">
    <source>
        <dbReference type="Proteomes" id="UP000501237"/>
    </source>
</evidence>
<gene>
    <name evidence="1" type="ORF">PtoMrB4_31550</name>
</gene>
<reference evidence="1 2" key="1">
    <citation type="journal article" date="2020" name="Microbiol. Resour. Announc.">
        <title>Complete genome sequence of Pseudomonas otitidis strain MrB4, isolated from Lake Biwa in Japan.</title>
        <authorList>
            <person name="Miyazaki K."/>
            <person name="Hase E."/>
            <person name="Maruya T."/>
        </authorList>
    </citation>
    <scope>NUCLEOTIDE SEQUENCE [LARGE SCALE GENOMIC DNA]</scope>
    <source>
        <strain evidence="1 2">MrB4</strain>
    </source>
</reference>
<dbReference type="AlphaFoldDB" id="A0A679GLD2"/>
<evidence type="ECO:0008006" key="3">
    <source>
        <dbReference type="Google" id="ProtNLM"/>
    </source>
</evidence>
<organism evidence="1 2">
    <name type="scientific">Metapseudomonas otitidis</name>
    <dbReference type="NCBI Taxonomy" id="319939"/>
    <lineage>
        <taxon>Bacteria</taxon>
        <taxon>Pseudomonadati</taxon>
        <taxon>Pseudomonadota</taxon>
        <taxon>Gammaproteobacteria</taxon>
        <taxon>Pseudomonadales</taxon>
        <taxon>Pseudomonadaceae</taxon>
        <taxon>Metapseudomonas</taxon>
    </lineage>
</organism>
<proteinExistence type="predicted"/>
<dbReference type="KEGG" id="poj:PtoMrB4_31550"/>
<name>A0A679GLD2_9GAMM</name>
<dbReference type="GeneID" id="57398368"/>
<dbReference type="RefSeq" id="WP_044399558.1">
    <property type="nucleotide sequence ID" value="NZ_AP022642.1"/>
</dbReference>
<protein>
    <recommendedName>
        <fullName evidence="3">DUF1652 domain-containing protein</fullName>
    </recommendedName>
</protein>
<dbReference type="Proteomes" id="UP000501237">
    <property type="component" value="Chromosome"/>
</dbReference>
<evidence type="ECO:0000313" key="1">
    <source>
        <dbReference type="EMBL" id="BCA29178.1"/>
    </source>
</evidence>
<sequence>MKLAKDDIARLFTLHLPDYRCEVSRHGVAELALQFTHRALGDVFTLCVPARELDGAPAVRALSRVLAEEFEGAVGARLCFGTLRRRA</sequence>
<dbReference type="EMBL" id="AP022642">
    <property type="protein sequence ID" value="BCA29178.1"/>
    <property type="molecule type" value="Genomic_DNA"/>
</dbReference>